<evidence type="ECO:0000313" key="2">
    <source>
        <dbReference type="Proteomes" id="UP001597322"/>
    </source>
</evidence>
<organism evidence="1 2">
    <name type="scientific">Rhizobium helianthi</name>
    <dbReference type="NCBI Taxonomy" id="1132695"/>
    <lineage>
        <taxon>Bacteria</taxon>
        <taxon>Pseudomonadati</taxon>
        <taxon>Pseudomonadota</taxon>
        <taxon>Alphaproteobacteria</taxon>
        <taxon>Hyphomicrobiales</taxon>
        <taxon>Rhizobiaceae</taxon>
        <taxon>Rhizobium/Agrobacterium group</taxon>
        <taxon>Rhizobium</taxon>
    </lineage>
</organism>
<dbReference type="Proteomes" id="UP001597322">
    <property type="component" value="Unassembled WGS sequence"/>
</dbReference>
<dbReference type="EMBL" id="JBHUEQ010000007">
    <property type="protein sequence ID" value="MFD1745021.1"/>
    <property type="molecule type" value="Genomic_DNA"/>
</dbReference>
<reference evidence="2" key="1">
    <citation type="journal article" date="2019" name="Int. J. Syst. Evol. Microbiol.">
        <title>The Global Catalogue of Microorganisms (GCM) 10K type strain sequencing project: providing services to taxonomists for standard genome sequencing and annotation.</title>
        <authorList>
            <consortium name="The Broad Institute Genomics Platform"/>
            <consortium name="The Broad Institute Genome Sequencing Center for Infectious Disease"/>
            <person name="Wu L."/>
            <person name="Ma J."/>
        </authorList>
    </citation>
    <scope>NUCLEOTIDE SEQUENCE [LARGE SCALE GENOMIC DNA]</scope>
    <source>
        <strain evidence="2">CG52</strain>
    </source>
</reference>
<comment type="caution">
    <text evidence="1">The sequence shown here is derived from an EMBL/GenBank/DDBJ whole genome shotgun (WGS) entry which is preliminary data.</text>
</comment>
<keyword evidence="2" id="KW-1185">Reference proteome</keyword>
<dbReference type="RefSeq" id="WP_377397894.1">
    <property type="nucleotide sequence ID" value="NZ_JBHUEQ010000007.1"/>
</dbReference>
<proteinExistence type="predicted"/>
<accession>A0ABW4M373</accession>
<evidence type="ECO:0000313" key="1">
    <source>
        <dbReference type="EMBL" id="MFD1745021.1"/>
    </source>
</evidence>
<protein>
    <submittedName>
        <fullName evidence="1">Uncharacterized protein</fullName>
    </submittedName>
</protein>
<sequence length="76" mass="8539">MKDELGQYPTALLAFDETYAPLLQPLAEAHFWASVYYLTDAGTLLLNMAAFLHPPLVDDPIFCWIAAEVDCADYTR</sequence>
<name>A0ABW4M373_9HYPH</name>
<gene>
    <name evidence="1" type="ORF">ACFSE1_06040</name>
</gene>